<dbReference type="SUPFAM" id="SSF48452">
    <property type="entry name" value="TPR-like"/>
    <property type="match status" value="1"/>
</dbReference>
<proteinExistence type="predicted"/>
<dbReference type="EMBL" id="JAIVFQ010000029">
    <property type="protein sequence ID" value="MCC5601290.1"/>
    <property type="molecule type" value="Genomic_DNA"/>
</dbReference>
<name>A0ABS8IB49_9NOSO</name>
<organism evidence="1 2">
    <name type="scientific">Nostoc favosum CHAB5714</name>
    <dbReference type="NCBI Taxonomy" id="2780399"/>
    <lineage>
        <taxon>Bacteria</taxon>
        <taxon>Bacillati</taxon>
        <taxon>Cyanobacteriota</taxon>
        <taxon>Cyanophyceae</taxon>
        <taxon>Nostocales</taxon>
        <taxon>Nostocaceae</taxon>
        <taxon>Nostoc</taxon>
        <taxon>Nostoc favosum</taxon>
    </lineage>
</organism>
<gene>
    <name evidence="1" type="ORF">LC586_19285</name>
</gene>
<dbReference type="Gene3D" id="1.25.40.10">
    <property type="entry name" value="Tetratricopeptide repeat domain"/>
    <property type="match status" value="1"/>
</dbReference>
<dbReference type="RefSeq" id="WP_229486321.1">
    <property type="nucleotide sequence ID" value="NZ_JAIVFQ010000029.1"/>
</dbReference>
<reference evidence="1 2" key="1">
    <citation type="journal article" date="2021" name="Microorganisms">
        <title>Genome Evolution of Filamentous Cyanobacterium Nostoc Species: From Facultative Symbiosis to Free Living.</title>
        <authorList>
            <person name="Huo D."/>
            <person name="Li H."/>
            <person name="Cai F."/>
            <person name="Guo X."/>
            <person name="Qiao Z."/>
            <person name="Wang W."/>
            <person name="Yu G."/>
            <person name="Li R."/>
        </authorList>
    </citation>
    <scope>NUCLEOTIDE SEQUENCE [LARGE SCALE GENOMIC DNA]</scope>
    <source>
        <strain evidence="1 2">CHAB 5714</strain>
    </source>
</reference>
<keyword evidence="2" id="KW-1185">Reference proteome</keyword>
<accession>A0ABS8IB49</accession>
<dbReference type="Proteomes" id="UP001199525">
    <property type="component" value="Unassembled WGS sequence"/>
</dbReference>
<evidence type="ECO:0000313" key="2">
    <source>
        <dbReference type="Proteomes" id="UP001199525"/>
    </source>
</evidence>
<evidence type="ECO:0000313" key="1">
    <source>
        <dbReference type="EMBL" id="MCC5601290.1"/>
    </source>
</evidence>
<protein>
    <submittedName>
        <fullName evidence="1">Peptidase M, neutral zinc metallopeptidase site</fullName>
    </submittedName>
</protein>
<sequence>MSIVDSLNALTKTLLGVGIVDAWKQAPQTKEASEKAAQLAQKKHLREAVIIAEKALAVWSRKPGFWERLIYQLLLGKLLDNLTQQLKQWRYQVAEVDKLAANAKTFLKQDTGDPLETQALASAIAIYQRCTKILHDDRISRVIKQCQKELQRRQQFLSLVTQAQSQAENLFYKNAIAVYREAEKLYSTEFLRQAIAASIAQVQQEEIYNAAFQKVQQAESEGRLQGAIALLKNALTKFSRSDGLDLLQKLQKTLKGREQFRQGLAAEKAGDFKAAASLYKNAKLLLPNSTYCQIRLALVAIKTQAWATALNHLEAIPGEQAAYLRGFAYAQQEDLQVAYKEWLGLSTANIAKQREILKNLSQRQRLLRLQNIEQLVKAENWEKAKAESTQFLRKFGSHPLVEKNLKEHIQPRLEAELWKDKDWRIIAEKTEKAWISQPNITTLHNLAVANYYLAQTSPINLLNLIFYLSTALANITEDPSLQDVPWLENKPVEFTSVSLELKRRIATAIDTLKDTNIINYLNLRDRYRLEVVSLNLMGEPSKWGMKIKDVFITPGCYQHYLPQWQGIFDNKIHANQKILNSLYTNWGLAMAACLEGDYQRAIQLKPSTTDKSDIAAFAQKFVAYHEGSYQLQQQKWREAIIPLEQAKPEIQASQDWQQEINRLCGLQRQAISEFQEHLEFAQFWYDLLESRDARSYLAEYKAEQIRKQIASEQISLATALRELQKIKQIDNQNPIVIDLIQRIEFNQEVELIDNLLKKSKFEEAVQRAKESQHQRIRNIVSDICIEILAKGFQNRDLGFEDIYQLGYWAYELCPDDPNVQEVYEFSQELKDIKNLMKCDSFDEAVHRAKYSQHDSIRYYVADFFIKTLLKGIQNRDLSFNLIQQLGSWAYELCPDEPAFQEIYRSLKIR</sequence>
<dbReference type="InterPro" id="IPR011990">
    <property type="entry name" value="TPR-like_helical_dom_sf"/>
</dbReference>
<comment type="caution">
    <text evidence="1">The sequence shown here is derived from an EMBL/GenBank/DDBJ whole genome shotgun (WGS) entry which is preliminary data.</text>
</comment>